<keyword evidence="2" id="KW-0378">Hydrolase</keyword>
<proteinExistence type="predicted"/>
<dbReference type="AlphaFoldDB" id="A0A4R4V474"/>
<dbReference type="InterPro" id="IPR000871">
    <property type="entry name" value="Beta-lactam_class-A"/>
</dbReference>
<dbReference type="Proteomes" id="UP000295258">
    <property type="component" value="Unassembled WGS sequence"/>
</dbReference>
<accession>A0A4R4V474</accession>
<comment type="caution">
    <text evidence="2">The sequence shown here is derived from an EMBL/GenBank/DDBJ whole genome shotgun (WGS) entry which is preliminary data.</text>
</comment>
<reference evidence="2 3" key="1">
    <citation type="submission" date="2019-03" db="EMBL/GenBank/DDBJ databases">
        <title>Draft genome sequences of novel Actinobacteria.</title>
        <authorList>
            <person name="Sahin N."/>
            <person name="Ay H."/>
            <person name="Saygin H."/>
        </authorList>
    </citation>
    <scope>NUCLEOTIDE SEQUENCE [LARGE SCALE GENOMIC DNA]</scope>
    <source>
        <strain evidence="2 3">KC310</strain>
    </source>
</reference>
<name>A0A4R4V474_9ACTN</name>
<dbReference type="GO" id="GO:0030655">
    <property type="term" value="P:beta-lactam antibiotic catabolic process"/>
    <property type="evidence" value="ECO:0007669"/>
    <property type="project" value="InterPro"/>
</dbReference>
<dbReference type="GO" id="GO:0008800">
    <property type="term" value="F:beta-lactamase activity"/>
    <property type="evidence" value="ECO:0007669"/>
    <property type="project" value="InterPro"/>
</dbReference>
<dbReference type="InterPro" id="IPR045155">
    <property type="entry name" value="Beta-lactam_cat"/>
</dbReference>
<dbReference type="Pfam" id="PF13354">
    <property type="entry name" value="Beta-lactamase2"/>
    <property type="match status" value="1"/>
</dbReference>
<dbReference type="EMBL" id="SMKO01000102">
    <property type="protein sequence ID" value="TDC99958.1"/>
    <property type="molecule type" value="Genomic_DNA"/>
</dbReference>
<dbReference type="PANTHER" id="PTHR35333">
    <property type="entry name" value="BETA-LACTAMASE"/>
    <property type="match status" value="1"/>
</dbReference>
<gene>
    <name evidence="2" type="ORF">E1292_30085</name>
</gene>
<feature type="domain" description="Beta-lactamase class A catalytic" evidence="1">
    <location>
        <begin position="35"/>
        <end position="275"/>
    </location>
</feature>
<organism evidence="2 3">
    <name type="scientific">Nonomuraea deserti</name>
    <dbReference type="NCBI Taxonomy" id="1848322"/>
    <lineage>
        <taxon>Bacteria</taxon>
        <taxon>Bacillati</taxon>
        <taxon>Actinomycetota</taxon>
        <taxon>Actinomycetes</taxon>
        <taxon>Streptosporangiales</taxon>
        <taxon>Streptosporangiaceae</taxon>
        <taxon>Nonomuraea</taxon>
    </lineage>
</organism>
<dbReference type="InterPro" id="IPR012338">
    <property type="entry name" value="Beta-lactam/transpept-like"/>
</dbReference>
<dbReference type="Gene3D" id="3.40.710.10">
    <property type="entry name" value="DD-peptidase/beta-lactamase superfamily"/>
    <property type="match status" value="1"/>
</dbReference>
<sequence>MARDREHDMTITAGALATIEQAREALAAAGATGTFHARHVGGGAELALDADAVQVAASTYKVAVLLEVACQAVAGELSLTRRVRVPGDVRSPGPSGISSMLDEVELSVRDLALLMMQVSDNTATDVLQEIVGTARIAARLDALGIRDTTVRLDCAGLIAEIIDDLDGDPLNEDRDALGAAVAASPALAGTTGNTTTARDMTTLLSLIWRDEAGPPEACEEVRRVMLQQYAPHRLSTAYRDGPKIAGKTGTFYGGVRNEVGVVDFGDGEEYAVAIFLRQHEFDLRDGRADAAIGAVARLLVDHLRSTR</sequence>
<dbReference type="SUPFAM" id="SSF56601">
    <property type="entry name" value="beta-lactamase/transpeptidase-like"/>
    <property type="match status" value="1"/>
</dbReference>
<protein>
    <submittedName>
        <fullName evidence="2">Serine hydrolase</fullName>
    </submittedName>
</protein>
<keyword evidence="3" id="KW-1185">Reference proteome</keyword>
<evidence type="ECO:0000313" key="2">
    <source>
        <dbReference type="EMBL" id="TDC99958.1"/>
    </source>
</evidence>
<dbReference type="GO" id="GO:0046677">
    <property type="term" value="P:response to antibiotic"/>
    <property type="evidence" value="ECO:0007669"/>
    <property type="project" value="InterPro"/>
</dbReference>
<evidence type="ECO:0000313" key="3">
    <source>
        <dbReference type="Proteomes" id="UP000295258"/>
    </source>
</evidence>
<evidence type="ECO:0000259" key="1">
    <source>
        <dbReference type="Pfam" id="PF13354"/>
    </source>
</evidence>
<dbReference type="PANTHER" id="PTHR35333:SF3">
    <property type="entry name" value="BETA-LACTAMASE-TYPE TRANSPEPTIDASE FOLD CONTAINING PROTEIN"/>
    <property type="match status" value="1"/>
</dbReference>